<gene>
    <name evidence="1" type="ORF">phiP43_045</name>
</gene>
<evidence type="ECO:0000313" key="2">
    <source>
        <dbReference type="Proteomes" id="UP000240538"/>
    </source>
</evidence>
<dbReference type="EMBL" id="MG696114">
    <property type="protein sequence ID" value="AUM58403.1"/>
    <property type="molecule type" value="Genomic_DNA"/>
</dbReference>
<evidence type="ECO:0000313" key="1">
    <source>
        <dbReference type="EMBL" id="AUM58403.1"/>
    </source>
</evidence>
<accession>A0A2I6PFB8</accession>
<keyword evidence="2" id="KW-1185">Reference proteome</keyword>
<reference evidence="1 2" key="1">
    <citation type="submission" date="2017-12" db="EMBL/GenBank/DDBJ databases">
        <title>Complete genome sequence and characterization of bacteriophage phiP4-3 infecting Proteus pennea.</title>
        <authorList>
            <person name="He Y."/>
            <person name="Yang H."/>
        </authorList>
    </citation>
    <scope>NUCLEOTIDE SEQUENCE [LARGE SCALE GENOMIC DNA]</scope>
</reference>
<proteinExistence type="predicted"/>
<organism evidence="1 2">
    <name type="scientific">Proteus phage phiP4-3</name>
    <dbReference type="NCBI Taxonomy" id="2065203"/>
    <lineage>
        <taxon>Viruses</taxon>
        <taxon>Duplodnaviria</taxon>
        <taxon>Heunggongvirae</taxon>
        <taxon>Uroviricota</taxon>
        <taxon>Caudoviricetes</taxon>
        <taxon>Pantevenvirales</taxon>
        <taxon>Straboviridae</taxon>
        <taxon>Bragavirus</taxon>
        <taxon>Bragavirus p43</taxon>
    </lineage>
</organism>
<name>A0A2I6PFB8_9CAUD</name>
<dbReference type="Proteomes" id="UP000240538">
    <property type="component" value="Segment"/>
</dbReference>
<protein>
    <submittedName>
        <fullName evidence="1">Uncharacterized protein</fullName>
    </submittedName>
</protein>
<sequence length="70" mass="7913">MIKVKILCDGRFTSLECIQFPVEVHATPDCDNSACINVAQSQFIKLKGFDKSASTDSYYFTPREFSVIEE</sequence>